<dbReference type="RefSeq" id="WP_169262619.1">
    <property type="nucleotide sequence ID" value="NZ_WTVQ01000067.1"/>
</dbReference>
<name>A0ABX1QIY9_9RHOO</name>
<organism evidence="5 6">
    <name type="scientific">Aromatoleum diolicum</name>
    <dbReference type="NCBI Taxonomy" id="75796"/>
    <lineage>
        <taxon>Bacteria</taxon>
        <taxon>Pseudomonadati</taxon>
        <taxon>Pseudomonadota</taxon>
        <taxon>Betaproteobacteria</taxon>
        <taxon>Rhodocyclales</taxon>
        <taxon>Rhodocyclaceae</taxon>
        <taxon>Aromatoleum</taxon>
    </lineage>
</organism>
<dbReference type="PANTHER" id="PTHR37419:SF8">
    <property type="entry name" value="TOXIN YJJJ"/>
    <property type="match status" value="1"/>
</dbReference>
<dbReference type="InterPro" id="IPR012893">
    <property type="entry name" value="HipA-like_C"/>
</dbReference>
<dbReference type="NCBIfam" id="NF007297">
    <property type="entry name" value="PRK09775.1"/>
    <property type="match status" value="1"/>
</dbReference>
<dbReference type="Pfam" id="PF07804">
    <property type="entry name" value="HipA_C"/>
    <property type="match status" value="1"/>
</dbReference>
<evidence type="ECO:0000259" key="4">
    <source>
        <dbReference type="Pfam" id="PF07804"/>
    </source>
</evidence>
<dbReference type="EMBL" id="WTVQ01000067">
    <property type="protein sequence ID" value="NMG77491.1"/>
    <property type="molecule type" value="Genomic_DNA"/>
</dbReference>
<keyword evidence="6" id="KW-1185">Reference proteome</keyword>
<keyword evidence="2" id="KW-0808">Transferase</keyword>
<evidence type="ECO:0000256" key="3">
    <source>
        <dbReference type="ARBA" id="ARBA00022777"/>
    </source>
</evidence>
<dbReference type="Proteomes" id="UP000648984">
    <property type="component" value="Unassembled WGS sequence"/>
</dbReference>
<evidence type="ECO:0000313" key="5">
    <source>
        <dbReference type="EMBL" id="NMG77491.1"/>
    </source>
</evidence>
<keyword evidence="3" id="KW-0418">Kinase</keyword>
<dbReference type="PANTHER" id="PTHR37419">
    <property type="entry name" value="SERINE/THREONINE-PROTEIN KINASE TOXIN HIPA"/>
    <property type="match status" value="1"/>
</dbReference>
<gene>
    <name evidence="5" type="primary">yjjJ</name>
    <name evidence="5" type="ORF">GPA25_22315</name>
</gene>
<comment type="caution">
    <text evidence="5">The sequence shown here is derived from an EMBL/GenBank/DDBJ whole genome shotgun (WGS) entry which is preliminary data.</text>
</comment>
<evidence type="ECO:0000313" key="6">
    <source>
        <dbReference type="Proteomes" id="UP000648984"/>
    </source>
</evidence>
<evidence type="ECO:0000256" key="1">
    <source>
        <dbReference type="ARBA" id="ARBA00010164"/>
    </source>
</evidence>
<sequence>MKVTLNDLRQALMKHPRASGAELCRLLKGVNRSTVMRLVTQIEGEVIRRGGSRRTRYALRRALRGRNDSLPLYRIDASGAGHAVGALDLTYPEGSALMFSEPFAWPLDKGEMSDGWFDGLPYPLLDMRPQGFLGRNFAHLYWQSLEVTESLNDWSDDDVVHVLATRGYDQSGDLILGERAYQRHLDARRDWESRLIAADQVAEVYPEQAELALAQGVAGSSAAGEFPKFTAMRVLEGDPVSVIVKFSGADASAAVRRWSDLLVCEHLALETLSAELGIRTARSAIFLHAGRTFLEVVRFDRRGAHGRLPVCALSSLLNGALLGKAGASWPAMAGALHQNGWLPAEAVGQVTLIWWFGRLIANTDMHDGNLSFHPGLTLAPVYDMLPMRYAPHRGGEVPPQSYQPVLPLPTDALEWRRAAQAATAYWARCAADPRISADFQAICAENAIILRPYREL</sequence>
<feature type="domain" description="HipA-like C-terminal" evidence="4">
    <location>
        <begin position="220"/>
        <end position="392"/>
    </location>
</feature>
<accession>A0ABX1QIY9</accession>
<protein>
    <submittedName>
        <fullName evidence="5">Type II toxin-antitoxin system HipA family toxin YjjJ</fullName>
    </submittedName>
</protein>
<evidence type="ECO:0000256" key="2">
    <source>
        <dbReference type="ARBA" id="ARBA00022679"/>
    </source>
</evidence>
<proteinExistence type="inferred from homology"/>
<dbReference type="InterPro" id="IPR052028">
    <property type="entry name" value="HipA_Ser/Thr_kinase"/>
</dbReference>
<reference evidence="5 6" key="1">
    <citation type="submission" date="2019-12" db="EMBL/GenBank/DDBJ databases">
        <title>Comparative genomics gives insights into the taxonomy of the Azoarcus-Aromatoleum group and reveals separate origins of nif in the plant-associated Azoarcus and non-plant-associated Aromatoleum sub-groups.</title>
        <authorList>
            <person name="Lafos M."/>
            <person name="Maluk M."/>
            <person name="Batista M."/>
            <person name="Junghare M."/>
            <person name="Carmona M."/>
            <person name="Faoro H."/>
            <person name="Cruz L.M."/>
            <person name="Battistoni F."/>
            <person name="De Souza E."/>
            <person name="Pedrosa F."/>
            <person name="Chen W.-M."/>
            <person name="Poole P.S."/>
            <person name="Dixon R.A."/>
            <person name="James E.K."/>
        </authorList>
    </citation>
    <scope>NUCLEOTIDE SEQUENCE [LARGE SCALE GENOMIC DNA]</scope>
    <source>
        <strain evidence="5 6">22Lin</strain>
    </source>
</reference>
<comment type="similarity">
    <text evidence="1">Belongs to the HipA Ser/Thr kinase family.</text>
</comment>